<gene>
    <name evidence="2" type="ORF">AWRI3580_g771</name>
</gene>
<feature type="region of interest" description="Disordered" evidence="1">
    <location>
        <begin position="34"/>
        <end position="56"/>
    </location>
</feature>
<evidence type="ECO:0000313" key="3">
    <source>
        <dbReference type="Proteomes" id="UP000095358"/>
    </source>
</evidence>
<accession>A0A1E5RZ64</accession>
<keyword evidence="3" id="KW-1185">Reference proteome</keyword>
<evidence type="ECO:0000313" key="2">
    <source>
        <dbReference type="EMBL" id="OEJ92013.1"/>
    </source>
</evidence>
<dbReference type="OrthoDB" id="5431245at2759"/>
<dbReference type="EMBL" id="LPNN01000002">
    <property type="protein sequence ID" value="OEJ92013.1"/>
    <property type="molecule type" value="Genomic_DNA"/>
</dbReference>
<dbReference type="AlphaFoldDB" id="A0A1E5RZ64"/>
<name>A0A1E5RZ64_HANUV</name>
<organism evidence="2 3">
    <name type="scientific">Hanseniaspora uvarum</name>
    <name type="common">Yeast</name>
    <name type="synonym">Kloeckera apiculata</name>
    <dbReference type="NCBI Taxonomy" id="29833"/>
    <lineage>
        <taxon>Eukaryota</taxon>
        <taxon>Fungi</taxon>
        <taxon>Dikarya</taxon>
        <taxon>Ascomycota</taxon>
        <taxon>Saccharomycotina</taxon>
        <taxon>Saccharomycetes</taxon>
        <taxon>Saccharomycodales</taxon>
        <taxon>Saccharomycodaceae</taxon>
        <taxon>Hanseniaspora</taxon>
    </lineage>
</organism>
<proteinExistence type="predicted"/>
<sequence>MDSHINYNKKFMAEKIKDKLFSSMVRYRNINTSKRRSNLNPNAVNTPSSLSSSHNMKSITNHTINEKKNTRGKLEYELRILVGHAMVLDRLVEEIDQEENASSETIIESDCDTLVDDQNTVTCKLQDSDDSDEDSDEELTYHTYENYKLEKKSRF</sequence>
<evidence type="ECO:0000256" key="1">
    <source>
        <dbReference type="SAM" id="MobiDB-lite"/>
    </source>
</evidence>
<reference evidence="3" key="1">
    <citation type="journal article" date="2016" name="Genome Announc.">
        <title>Genome sequences of three species of Hanseniaspora isolated from spontaneous wine fermentations.</title>
        <authorList>
            <person name="Sternes P.R."/>
            <person name="Lee D."/>
            <person name="Kutyna D.R."/>
            <person name="Borneman A.R."/>
        </authorList>
    </citation>
    <scope>NUCLEOTIDE SEQUENCE [LARGE SCALE GENOMIC DNA]</scope>
    <source>
        <strain evidence="3">AWRI3580</strain>
    </source>
</reference>
<dbReference type="Proteomes" id="UP000095358">
    <property type="component" value="Unassembled WGS sequence"/>
</dbReference>
<feature type="unsure residue" description="D or N" evidence="2">
    <location>
        <position position="134"/>
    </location>
</feature>
<protein>
    <submittedName>
        <fullName evidence="2">Uncharacterized protein</fullName>
    </submittedName>
</protein>
<dbReference type="VEuPathDB" id="FungiDB:AWRI3580_g771"/>
<feature type="compositionally biased region" description="Polar residues" evidence="1">
    <location>
        <begin position="38"/>
        <end position="56"/>
    </location>
</feature>
<comment type="caution">
    <text evidence="2">The sequence shown here is derived from an EMBL/GenBank/DDBJ whole genome shotgun (WGS) entry which is preliminary data.</text>
</comment>